<dbReference type="PANTHER" id="PTHR48090">
    <property type="entry name" value="UNDECAPRENYL-PHOSPHATE 4-DEOXY-4-FORMAMIDO-L-ARABINOSE TRANSFERASE-RELATED"/>
    <property type="match status" value="1"/>
</dbReference>
<keyword evidence="11" id="KW-1185">Reference proteome</keyword>
<keyword evidence="7" id="KW-0472">Membrane</keyword>
<evidence type="ECO:0000256" key="5">
    <source>
        <dbReference type="ARBA" id="ARBA00022985"/>
    </source>
</evidence>
<sequence>MTTVAKAKYPSISLFFPAWNEEDYVERAVSRALEVLPQLTDDFEIIVVNDASTDRTQEVCDALAAKVPQLRVITHPVNLKLGGAMRTGLAASTKDLVLYSDIDLPWDMRELERALHLMNYLEADMICAFRFDRTSEGPKRIVYSFVYNLLIRALFDIQIKDVNFSFKLMHRRVLESMELKSQGSFIDAELVVKAIRKGFRVFQMGVDYFPRTRGISTLASPSVILKMVKELVNLYPETRSPPPPGTPVRLPPSVQPLRPVPGHAGRG</sequence>
<keyword evidence="6" id="KW-1133">Transmembrane helix</keyword>
<keyword evidence="1" id="KW-1003">Cell membrane</keyword>
<keyword evidence="2" id="KW-0328">Glycosyltransferase</keyword>
<reference evidence="11" key="1">
    <citation type="submission" date="2018-09" db="EMBL/GenBank/DDBJ databases">
        <authorList>
            <person name="Livingstone P.G."/>
            <person name="Whitworth D.E."/>
        </authorList>
    </citation>
    <scope>NUCLEOTIDE SEQUENCE [LARGE SCALE GENOMIC DNA]</scope>
    <source>
        <strain evidence="11">CA043D</strain>
    </source>
</reference>
<dbReference type="GO" id="GO:0005886">
    <property type="term" value="C:plasma membrane"/>
    <property type="evidence" value="ECO:0007669"/>
    <property type="project" value="TreeGrafter"/>
</dbReference>
<dbReference type="EMBL" id="RAWE01000155">
    <property type="protein sequence ID" value="RKG98026.1"/>
    <property type="molecule type" value="Genomic_DNA"/>
</dbReference>
<dbReference type="PANTHER" id="PTHR48090:SF3">
    <property type="entry name" value="UNDECAPRENYL-PHOSPHATE 4-DEOXY-4-FORMAMIDO-L-ARABINOSE TRANSFERASE"/>
    <property type="match status" value="1"/>
</dbReference>
<dbReference type="AlphaFoldDB" id="A0A3A8JSR5"/>
<protein>
    <submittedName>
        <fullName evidence="10">Glycosyltransferase family 2 protein</fullName>
    </submittedName>
</protein>
<feature type="domain" description="Glycosyltransferase 2-like" evidence="9">
    <location>
        <begin position="13"/>
        <end position="175"/>
    </location>
</feature>
<keyword evidence="4" id="KW-0812">Transmembrane</keyword>
<evidence type="ECO:0000256" key="1">
    <source>
        <dbReference type="ARBA" id="ARBA00022475"/>
    </source>
</evidence>
<dbReference type="InterPro" id="IPR001173">
    <property type="entry name" value="Glyco_trans_2-like"/>
</dbReference>
<proteinExistence type="predicted"/>
<dbReference type="RefSeq" id="WP_120606149.1">
    <property type="nucleotide sequence ID" value="NZ_JABFJX010000222.1"/>
</dbReference>
<organism evidence="10 11">
    <name type="scientific">Corallococcus carmarthensis</name>
    <dbReference type="NCBI Taxonomy" id="2316728"/>
    <lineage>
        <taxon>Bacteria</taxon>
        <taxon>Pseudomonadati</taxon>
        <taxon>Myxococcota</taxon>
        <taxon>Myxococcia</taxon>
        <taxon>Myxococcales</taxon>
        <taxon>Cystobacterineae</taxon>
        <taxon>Myxococcaceae</taxon>
        <taxon>Corallococcus</taxon>
    </lineage>
</organism>
<dbReference type="Proteomes" id="UP000268313">
    <property type="component" value="Unassembled WGS sequence"/>
</dbReference>
<evidence type="ECO:0000313" key="11">
    <source>
        <dbReference type="Proteomes" id="UP000268313"/>
    </source>
</evidence>
<evidence type="ECO:0000313" key="10">
    <source>
        <dbReference type="EMBL" id="RKG98026.1"/>
    </source>
</evidence>
<dbReference type="GO" id="GO:0099621">
    <property type="term" value="F:undecaprenyl-phosphate 4-deoxy-4-formamido-L-arabinose transferase activity"/>
    <property type="evidence" value="ECO:0007669"/>
    <property type="project" value="TreeGrafter"/>
</dbReference>
<evidence type="ECO:0000256" key="7">
    <source>
        <dbReference type="ARBA" id="ARBA00023136"/>
    </source>
</evidence>
<keyword evidence="5" id="KW-0448">Lipopolysaccharide biosynthesis</keyword>
<comment type="caution">
    <text evidence="10">The sequence shown here is derived from an EMBL/GenBank/DDBJ whole genome shotgun (WGS) entry which is preliminary data.</text>
</comment>
<dbReference type="OrthoDB" id="9802649at2"/>
<dbReference type="Pfam" id="PF00535">
    <property type="entry name" value="Glycos_transf_2"/>
    <property type="match status" value="1"/>
</dbReference>
<dbReference type="SUPFAM" id="SSF53448">
    <property type="entry name" value="Nucleotide-diphospho-sugar transferases"/>
    <property type="match status" value="1"/>
</dbReference>
<dbReference type="InterPro" id="IPR050256">
    <property type="entry name" value="Glycosyltransferase_2"/>
</dbReference>
<evidence type="ECO:0000256" key="2">
    <source>
        <dbReference type="ARBA" id="ARBA00022676"/>
    </source>
</evidence>
<evidence type="ECO:0000259" key="9">
    <source>
        <dbReference type="Pfam" id="PF00535"/>
    </source>
</evidence>
<dbReference type="Gene3D" id="3.90.550.10">
    <property type="entry name" value="Spore Coat Polysaccharide Biosynthesis Protein SpsA, Chain A"/>
    <property type="match status" value="1"/>
</dbReference>
<evidence type="ECO:0000256" key="3">
    <source>
        <dbReference type="ARBA" id="ARBA00022679"/>
    </source>
</evidence>
<feature type="compositionally biased region" description="Pro residues" evidence="8">
    <location>
        <begin position="239"/>
        <end position="254"/>
    </location>
</feature>
<gene>
    <name evidence="10" type="ORF">D7X32_30855</name>
</gene>
<dbReference type="CDD" id="cd04179">
    <property type="entry name" value="DPM_DPG-synthase_like"/>
    <property type="match status" value="1"/>
</dbReference>
<dbReference type="InterPro" id="IPR029044">
    <property type="entry name" value="Nucleotide-diphossugar_trans"/>
</dbReference>
<evidence type="ECO:0000256" key="6">
    <source>
        <dbReference type="ARBA" id="ARBA00022989"/>
    </source>
</evidence>
<accession>A0A3A8JSR5</accession>
<evidence type="ECO:0000256" key="4">
    <source>
        <dbReference type="ARBA" id="ARBA00022692"/>
    </source>
</evidence>
<name>A0A3A8JSR5_9BACT</name>
<dbReference type="GO" id="GO:0009103">
    <property type="term" value="P:lipopolysaccharide biosynthetic process"/>
    <property type="evidence" value="ECO:0007669"/>
    <property type="project" value="UniProtKB-KW"/>
</dbReference>
<feature type="region of interest" description="Disordered" evidence="8">
    <location>
        <begin position="236"/>
        <end position="267"/>
    </location>
</feature>
<keyword evidence="3 10" id="KW-0808">Transferase</keyword>
<evidence type="ECO:0000256" key="8">
    <source>
        <dbReference type="SAM" id="MobiDB-lite"/>
    </source>
</evidence>